<accession>A0A2T3K9U3</accession>
<dbReference type="RefSeq" id="WP_181318433.1">
    <property type="nucleotide sequence ID" value="NZ_PYNF01000094.1"/>
</dbReference>
<name>A0A2T3K9U3_9GAMM</name>
<dbReference type="InterPro" id="IPR003344">
    <property type="entry name" value="Big_1_dom"/>
</dbReference>
<evidence type="ECO:0000313" key="3">
    <source>
        <dbReference type="EMBL" id="PSU86587.1"/>
    </source>
</evidence>
<dbReference type="Pfam" id="PF02369">
    <property type="entry name" value="Big_1"/>
    <property type="match status" value="1"/>
</dbReference>
<feature type="domain" description="Big-1" evidence="2">
    <location>
        <begin position="122"/>
        <end position="203"/>
    </location>
</feature>
<feature type="non-terminal residue" evidence="3">
    <location>
        <position position="1"/>
    </location>
</feature>
<gene>
    <name evidence="3" type="ORF">C9J27_26485</name>
</gene>
<dbReference type="Proteomes" id="UP000241426">
    <property type="component" value="Unassembled WGS sequence"/>
</dbReference>
<comment type="similarity">
    <text evidence="1">Belongs to the intimin/invasin family.</text>
</comment>
<protein>
    <recommendedName>
        <fullName evidence="2">Big-1 domain-containing protein</fullName>
    </recommendedName>
</protein>
<sequence length="218" mass="23093">TGVVTPYSGGHFYTTCVRNTHLNLTMLQTEVIANGERQVIAKVNKSAGEIHNPTKVSGTLDEAEVDLSYENSGDNSSTITTSSTTAGTYLFNVEEKVDATSNLNSRLITYVADKETAEFLPLNITVNNAASNGKSADKLVVTLTDANGNPISGATITVSLTELGVDNNSASVKIIPVVTDSNGSTTIQVYNTETEQVSVQVEYITPKGKTVESTPKIV</sequence>
<evidence type="ECO:0000313" key="4">
    <source>
        <dbReference type="Proteomes" id="UP000241426"/>
    </source>
</evidence>
<dbReference type="SUPFAM" id="SSF49373">
    <property type="entry name" value="Invasin/intimin cell-adhesion fragments"/>
    <property type="match status" value="1"/>
</dbReference>
<dbReference type="EMBL" id="PYNF01000094">
    <property type="protein sequence ID" value="PSU86587.1"/>
    <property type="molecule type" value="Genomic_DNA"/>
</dbReference>
<comment type="caution">
    <text evidence="3">The sequence shown here is derived from an EMBL/GenBank/DDBJ whole genome shotgun (WGS) entry which is preliminary data.</text>
</comment>
<feature type="non-terminal residue" evidence="3">
    <location>
        <position position="218"/>
    </location>
</feature>
<organism evidence="3 4">
    <name type="scientific">Photobacterium kishitanii</name>
    <dbReference type="NCBI Taxonomy" id="318456"/>
    <lineage>
        <taxon>Bacteria</taxon>
        <taxon>Pseudomonadati</taxon>
        <taxon>Pseudomonadota</taxon>
        <taxon>Gammaproteobacteria</taxon>
        <taxon>Vibrionales</taxon>
        <taxon>Vibrionaceae</taxon>
        <taxon>Photobacterium</taxon>
    </lineage>
</organism>
<dbReference type="Gene3D" id="2.60.40.10">
    <property type="entry name" value="Immunoglobulins"/>
    <property type="match status" value="1"/>
</dbReference>
<reference evidence="3 4" key="1">
    <citation type="submission" date="2018-01" db="EMBL/GenBank/DDBJ databases">
        <title>Whole genome sequencing of Histamine producing bacteria.</title>
        <authorList>
            <person name="Butler K."/>
        </authorList>
    </citation>
    <scope>NUCLEOTIDE SEQUENCE [LARGE SCALE GENOMIC DNA]</scope>
    <source>
        <strain evidence="3 4">FS-7.2</strain>
    </source>
</reference>
<evidence type="ECO:0000259" key="2">
    <source>
        <dbReference type="Pfam" id="PF02369"/>
    </source>
</evidence>
<dbReference type="InterPro" id="IPR008964">
    <property type="entry name" value="Invasin/intimin_cell_adhesion"/>
</dbReference>
<evidence type="ECO:0000256" key="1">
    <source>
        <dbReference type="ARBA" id="ARBA00010116"/>
    </source>
</evidence>
<proteinExistence type="inferred from homology"/>
<dbReference type="InterPro" id="IPR013783">
    <property type="entry name" value="Ig-like_fold"/>
</dbReference>
<dbReference type="AlphaFoldDB" id="A0A2T3K9U3"/>